<keyword evidence="2" id="KW-0813">Transport</keyword>
<dbReference type="InterPro" id="IPR035906">
    <property type="entry name" value="MetI-like_sf"/>
</dbReference>
<evidence type="ECO:0000256" key="6">
    <source>
        <dbReference type="ARBA" id="ARBA00022989"/>
    </source>
</evidence>
<dbReference type="AlphaFoldDB" id="A0A6J6I1G4"/>
<dbReference type="NCBIfam" id="TIGR02141">
    <property type="entry name" value="modB_ABC"/>
    <property type="match status" value="1"/>
</dbReference>
<feature type="domain" description="ABC transmembrane type-1" evidence="9">
    <location>
        <begin position="43"/>
        <end position="246"/>
    </location>
</feature>
<feature type="transmembrane region" description="Helical" evidence="8">
    <location>
        <begin position="45"/>
        <end position="69"/>
    </location>
</feature>
<feature type="transmembrane region" description="Helical" evidence="8">
    <location>
        <begin position="81"/>
        <end position="102"/>
    </location>
</feature>
<dbReference type="PROSITE" id="PS50928">
    <property type="entry name" value="ABC_TM1"/>
    <property type="match status" value="1"/>
</dbReference>
<dbReference type="NCBIfam" id="TIGR01581">
    <property type="entry name" value="Mo_ABC_porter"/>
    <property type="match status" value="1"/>
</dbReference>
<name>A0A6J6I1G4_9ZZZZ</name>
<evidence type="ECO:0000256" key="5">
    <source>
        <dbReference type="ARBA" id="ARBA00022692"/>
    </source>
</evidence>
<dbReference type="Pfam" id="PF00528">
    <property type="entry name" value="BPD_transp_1"/>
    <property type="match status" value="1"/>
</dbReference>
<keyword evidence="4" id="KW-0500">Molybdenum</keyword>
<evidence type="ECO:0000313" key="10">
    <source>
        <dbReference type="EMBL" id="CAB4619166.1"/>
    </source>
</evidence>
<evidence type="ECO:0000256" key="1">
    <source>
        <dbReference type="ARBA" id="ARBA00004651"/>
    </source>
</evidence>
<keyword evidence="3" id="KW-1003">Cell membrane</keyword>
<dbReference type="EMBL" id="CAEZUP010000085">
    <property type="protein sequence ID" value="CAB4619166.1"/>
    <property type="molecule type" value="Genomic_DNA"/>
</dbReference>
<dbReference type="InterPro" id="IPR011867">
    <property type="entry name" value="ModB_ABC"/>
</dbReference>
<dbReference type="SUPFAM" id="SSF161098">
    <property type="entry name" value="MetI-like"/>
    <property type="match status" value="1"/>
</dbReference>
<dbReference type="Gene3D" id="1.10.3720.10">
    <property type="entry name" value="MetI-like"/>
    <property type="match status" value="1"/>
</dbReference>
<keyword evidence="7 8" id="KW-0472">Membrane</keyword>
<keyword evidence="6 8" id="KW-1133">Transmembrane helix</keyword>
<dbReference type="PANTHER" id="PTHR30183:SF3">
    <property type="entry name" value="MOLYBDENUM TRANSPORT SYSTEM PERMEASE PROTEIN MODB"/>
    <property type="match status" value="1"/>
</dbReference>
<dbReference type="InterPro" id="IPR006469">
    <property type="entry name" value="NifC_ABC_porter"/>
</dbReference>
<evidence type="ECO:0000256" key="8">
    <source>
        <dbReference type="SAM" id="Phobius"/>
    </source>
</evidence>
<reference evidence="10" key="1">
    <citation type="submission" date="2020-05" db="EMBL/GenBank/DDBJ databases">
        <authorList>
            <person name="Chiriac C."/>
            <person name="Salcher M."/>
            <person name="Ghai R."/>
            <person name="Kavagutti S V."/>
        </authorList>
    </citation>
    <scope>NUCLEOTIDE SEQUENCE</scope>
</reference>
<dbReference type="GO" id="GO:0005886">
    <property type="term" value="C:plasma membrane"/>
    <property type="evidence" value="ECO:0007669"/>
    <property type="project" value="UniProtKB-SubCell"/>
</dbReference>
<sequence>MIAVLMAGIAVAFFALPFFGLLWRVPWSEAWSLLTEPESLEALRLSVYCSLWATALAVVFGTPLAWVLARYGFPGRRIVRALCLLSLVLPPVVGGVALFAAFGRRGLLGDPLFDWFGVRLPFSTAGVVLAQTFVGMPFFVLTVEAALRGLDRRTEDAARTLGASPWYAFRRVTLPAIKPALFAGAVLAWARAFGEFGATITFAGNFPGRTRTLPLAVYLALESNPGQALVLSVFMIAISFAVIVGLRDRWLGGSGDGDPT</sequence>
<proteinExistence type="predicted"/>
<dbReference type="PANTHER" id="PTHR30183">
    <property type="entry name" value="MOLYBDENUM TRANSPORT SYSTEM PERMEASE PROTEIN MODB"/>
    <property type="match status" value="1"/>
</dbReference>
<dbReference type="InterPro" id="IPR000515">
    <property type="entry name" value="MetI-like"/>
</dbReference>
<dbReference type="GO" id="GO:0015098">
    <property type="term" value="F:molybdate ion transmembrane transporter activity"/>
    <property type="evidence" value="ECO:0007669"/>
    <property type="project" value="InterPro"/>
</dbReference>
<feature type="transmembrane region" description="Helical" evidence="8">
    <location>
        <begin position="226"/>
        <end position="246"/>
    </location>
</feature>
<comment type="subcellular location">
    <subcellularLocation>
        <location evidence="1">Cell membrane</location>
        <topology evidence="1">Multi-pass membrane protein</topology>
    </subcellularLocation>
</comment>
<accession>A0A6J6I1G4</accession>
<evidence type="ECO:0000256" key="2">
    <source>
        <dbReference type="ARBA" id="ARBA00022448"/>
    </source>
</evidence>
<feature type="transmembrane region" description="Helical" evidence="8">
    <location>
        <begin position="7"/>
        <end position="25"/>
    </location>
</feature>
<protein>
    <submittedName>
        <fullName evidence="10">Unannotated protein</fullName>
    </submittedName>
</protein>
<evidence type="ECO:0000256" key="4">
    <source>
        <dbReference type="ARBA" id="ARBA00022505"/>
    </source>
</evidence>
<evidence type="ECO:0000256" key="7">
    <source>
        <dbReference type="ARBA" id="ARBA00023136"/>
    </source>
</evidence>
<evidence type="ECO:0000259" key="9">
    <source>
        <dbReference type="PROSITE" id="PS50928"/>
    </source>
</evidence>
<organism evidence="10">
    <name type="scientific">freshwater metagenome</name>
    <dbReference type="NCBI Taxonomy" id="449393"/>
    <lineage>
        <taxon>unclassified sequences</taxon>
        <taxon>metagenomes</taxon>
        <taxon>ecological metagenomes</taxon>
    </lineage>
</organism>
<dbReference type="CDD" id="cd06261">
    <property type="entry name" value="TM_PBP2"/>
    <property type="match status" value="1"/>
</dbReference>
<evidence type="ECO:0000256" key="3">
    <source>
        <dbReference type="ARBA" id="ARBA00022475"/>
    </source>
</evidence>
<feature type="transmembrane region" description="Helical" evidence="8">
    <location>
        <begin position="122"/>
        <end position="143"/>
    </location>
</feature>
<gene>
    <name evidence="10" type="ORF">UFOPK1835_01628</name>
</gene>
<keyword evidence="5 8" id="KW-0812">Transmembrane</keyword>